<protein>
    <recommendedName>
        <fullName evidence="4">Helix-hairpin-helix domain-containing protein</fullName>
    </recommendedName>
</protein>
<dbReference type="RefSeq" id="WP_068822255.1">
    <property type="nucleotide sequence ID" value="NZ_LWHJ01000027.1"/>
</dbReference>
<evidence type="ECO:0000256" key="1">
    <source>
        <dbReference type="SAM" id="SignalP"/>
    </source>
</evidence>
<name>A0A179DF91_9SPHI</name>
<sequence>MSFKTKLLLLFFFLLCSKISFAQQTDDPVIEYIIESVAANQTEDYDYSELIDRLNFYKRNKINLNKTSKEQLQELIFLNPLQIDALFEHISLNGSLVNTLELQSISGYDLETIKNLLYFADINTPTGFENFSFNKLFKDGKNDLLIRYSRYLEQQRGFSSASNTSSRYLGTPERVFTRYRFSYSNNIQFSLNLEKDAGEKYWNSNNGQTGPDFSSASLYIKDLRKIKKLVIGDYSLQFGQGLALWSGLSFGKGADIFSVVKPNIGLKPYTSINEFSYFRGIATQVNFGKLDFTPFFSYNKIDAGLALNPLTNLEEISTLQQSGLHRTLSELKNRRRISQMVFGGNLQYNYRKLSVGLTGYHSNYSQDFAPGKSLYNQFDFTGSSLNNVGLNYSYTLNNTYFFGEFAHSLNSGVAYINGLITSLSPIVSAVLFHRNYQKDYYSFYNQGIGEGSTAVNEKGFFAGLQLKPDRKFELDFYTDLFKFPYLKFRVDAPSTGYDIFSQLSYTPNKTTRLTLRYQFQNKQQNDDIPTFVNTLSFVKKSNYRADLLYQINKSFALRNRIEMVQYQEENKTNRYGFLAYQDIIYSPLSSRWSGNTRLALFDTDGFDTRIYAYENDVLYGFSIPGFQNKGIRYYLNARYNLKRGIDIWLRYSLTQYNNQQTVGSGLDEIDGNLRSEAKLQVRFQF</sequence>
<proteinExistence type="predicted"/>
<accession>A0A179DF91</accession>
<feature type="signal peptide" evidence="1">
    <location>
        <begin position="1"/>
        <end position="22"/>
    </location>
</feature>
<keyword evidence="3" id="KW-1185">Reference proteome</keyword>
<dbReference type="AlphaFoldDB" id="A0A179DF91"/>
<reference evidence="2 3" key="2">
    <citation type="submission" date="2016-06" db="EMBL/GenBank/DDBJ databases">
        <title>Pedobacter psychrophilus sp. nov., isolated from Antarctic fragmentary rock.</title>
        <authorList>
            <person name="Svec P."/>
        </authorList>
    </citation>
    <scope>NUCLEOTIDE SEQUENCE [LARGE SCALE GENOMIC DNA]</scope>
    <source>
        <strain evidence="2 3">CCM 8644</strain>
    </source>
</reference>
<keyword evidence="1" id="KW-0732">Signal</keyword>
<feature type="chain" id="PRO_5008100435" description="Helix-hairpin-helix domain-containing protein" evidence="1">
    <location>
        <begin position="23"/>
        <end position="685"/>
    </location>
</feature>
<reference evidence="2 3" key="1">
    <citation type="submission" date="2016-04" db="EMBL/GenBank/DDBJ databases">
        <authorList>
            <person name="Evans L.H."/>
            <person name="Alamgir A."/>
            <person name="Owens N."/>
            <person name="Weber N.D."/>
            <person name="Virtaneva K."/>
            <person name="Barbian K."/>
            <person name="Babar A."/>
            <person name="Rosenke K."/>
        </authorList>
    </citation>
    <scope>NUCLEOTIDE SEQUENCE [LARGE SCALE GENOMIC DNA]</scope>
    <source>
        <strain evidence="2 3">CCM 8644</strain>
    </source>
</reference>
<evidence type="ECO:0000313" key="3">
    <source>
        <dbReference type="Proteomes" id="UP000078459"/>
    </source>
</evidence>
<dbReference type="SUPFAM" id="SSF47781">
    <property type="entry name" value="RuvA domain 2-like"/>
    <property type="match status" value="1"/>
</dbReference>
<dbReference type="STRING" id="1826909.A5893_08595"/>
<evidence type="ECO:0000313" key="2">
    <source>
        <dbReference type="EMBL" id="OAQ39638.1"/>
    </source>
</evidence>
<dbReference type="Proteomes" id="UP000078459">
    <property type="component" value="Unassembled WGS sequence"/>
</dbReference>
<organism evidence="2 3">
    <name type="scientific">Pedobacter psychrophilus</name>
    <dbReference type="NCBI Taxonomy" id="1826909"/>
    <lineage>
        <taxon>Bacteria</taxon>
        <taxon>Pseudomonadati</taxon>
        <taxon>Bacteroidota</taxon>
        <taxon>Sphingobacteriia</taxon>
        <taxon>Sphingobacteriales</taxon>
        <taxon>Sphingobacteriaceae</taxon>
        <taxon>Pedobacter</taxon>
    </lineage>
</organism>
<gene>
    <name evidence="2" type="ORF">A5893_08595</name>
</gene>
<dbReference type="OrthoDB" id="9766750at2"/>
<dbReference type="InterPro" id="IPR010994">
    <property type="entry name" value="RuvA_2-like"/>
</dbReference>
<dbReference type="EMBL" id="LWHJ01000027">
    <property type="protein sequence ID" value="OAQ39638.1"/>
    <property type="molecule type" value="Genomic_DNA"/>
</dbReference>
<comment type="caution">
    <text evidence="2">The sequence shown here is derived from an EMBL/GenBank/DDBJ whole genome shotgun (WGS) entry which is preliminary data.</text>
</comment>
<evidence type="ECO:0008006" key="4">
    <source>
        <dbReference type="Google" id="ProtNLM"/>
    </source>
</evidence>